<name>A0A074ZV32_OPIVI</name>
<dbReference type="Proteomes" id="UP000054324">
    <property type="component" value="Unassembled WGS sequence"/>
</dbReference>
<dbReference type="GeneID" id="20316572"/>
<organism evidence="1 2">
    <name type="scientific">Opisthorchis viverrini</name>
    <name type="common">Southeast Asian liver fluke</name>
    <dbReference type="NCBI Taxonomy" id="6198"/>
    <lineage>
        <taxon>Eukaryota</taxon>
        <taxon>Metazoa</taxon>
        <taxon>Spiralia</taxon>
        <taxon>Lophotrochozoa</taxon>
        <taxon>Platyhelminthes</taxon>
        <taxon>Trematoda</taxon>
        <taxon>Digenea</taxon>
        <taxon>Opisthorchiida</taxon>
        <taxon>Opisthorchiata</taxon>
        <taxon>Opisthorchiidae</taxon>
        <taxon>Opisthorchis</taxon>
    </lineage>
</organism>
<gene>
    <name evidence="1" type="ORF">T265_02384</name>
</gene>
<dbReference type="CTD" id="20316572"/>
<dbReference type="AlphaFoldDB" id="A0A074ZV32"/>
<dbReference type="KEGG" id="ovi:T265_02384"/>
<sequence length="95" mass="10708">MSTEERMNGPPKPLCHALTIRQTQELHITVSAVQQIQVPAITLKLTEKIEWLPPEYCWLINEASKLAVEKIHLVGKVKLSEILVLLTAEVPDTEL</sequence>
<reference evidence="1 2" key="1">
    <citation type="submission" date="2013-11" db="EMBL/GenBank/DDBJ databases">
        <title>Opisthorchis viverrini - life in the bile duct.</title>
        <authorList>
            <person name="Young N.D."/>
            <person name="Nagarajan N."/>
            <person name="Lin S.J."/>
            <person name="Korhonen P.K."/>
            <person name="Jex A.R."/>
            <person name="Hall R.S."/>
            <person name="Safavi-Hemami H."/>
            <person name="Kaewkong W."/>
            <person name="Bertrand D."/>
            <person name="Gao S."/>
            <person name="Seet Q."/>
            <person name="Wongkham S."/>
            <person name="Teh B.T."/>
            <person name="Wongkham C."/>
            <person name="Intapan P.M."/>
            <person name="Maleewong W."/>
            <person name="Yang X."/>
            <person name="Hu M."/>
            <person name="Wang Z."/>
            <person name="Hofmann A."/>
            <person name="Sternberg P.W."/>
            <person name="Tan P."/>
            <person name="Wang J."/>
            <person name="Gasser R.B."/>
        </authorList>
    </citation>
    <scope>NUCLEOTIDE SEQUENCE [LARGE SCALE GENOMIC DNA]</scope>
</reference>
<evidence type="ECO:0000313" key="1">
    <source>
        <dbReference type="EMBL" id="KER31328.1"/>
    </source>
</evidence>
<evidence type="ECO:0000313" key="2">
    <source>
        <dbReference type="Proteomes" id="UP000054324"/>
    </source>
</evidence>
<proteinExistence type="predicted"/>
<accession>A0A074ZV32</accession>
<dbReference type="EMBL" id="KL596647">
    <property type="protein sequence ID" value="KER31328.1"/>
    <property type="molecule type" value="Genomic_DNA"/>
</dbReference>
<dbReference type="RefSeq" id="XP_009164881.1">
    <property type="nucleotide sequence ID" value="XM_009166617.1"/>
</dbReference>
<keyword evidence="2" id="KW-1185">Reference proteome</keyword>
<protein>
    <submittedName>
        <fullName evidence="1">Uncharacterized protein</fullName>
    </submittedName>
</protein>